<dbReference type="CDD" id="cd21892">
    <property type="entry name" value="SARAH_RASSF5"/>
    <property type="match status" value="1"/>
</dbReference>
<dbReference type="Gene3D" id="1.20.5.110">
    <property type="match status" value="1"/>
</dbReference>
<dbReference type="SMART" id="SM00109">
    <property type="entry name" value="C1"/>
    <property type="match status" value="1"/>
</dbReference>
<keyword evidence="4" id="KW-0862">Zinc</keyword>
<dbReference type="GO" id="GO:0007165">
    <property type="term" value="P:signal transduction"/>
    <property type="evidence" value="ECO:0007669"/>
    <property type="project" value="InterPro"/>
</dbReference>
<dbReference type="PANTHER" id="PTHR22738">
    <property type="entry name" value="RASSF"/>
    <property type="match status" value="1"/>
</dbReference>
<feature type="compositionally biased region" description="Basic and acidic residues" evidence="6">
    <location>
        <begin position="331"/>
        <end position="347"/>
    </location>
</feature>
<feature type="region of interest" description="Disordered" evidence="6">
    <location>
        <begin position="310"/>
        <end position="347"/>
    </location>
</feature>
<dbReference type="PROSITE" id="PS50951">
    <property type="entry name" value="SARAH"/>
    <property type="match status" value="1"/>
</dbReference>
<dbReference type="SUPFAM" id="SSF54236">
    <property type="entry name" value="Ubiquitin-like"/>
    <property type="match status" value="1"/>
</dbReference>
<feature type="domain" description="Phorbol-ester/DAG-type" evidence="7">
    <location>
        <begin position="260"/>
        <end position="307"/>
    </location>
</feature>
<evidence type="ECO:0000256" key="4">
    <source>
        <dbReference type="ARBA" id="ARBA00022833"/>
    </source>
</evidence>
<protein>
    <submittedName>
        <fullName evidence="11">Ras association domain-containing protein 5 isoform X1</fullName>
    </submittedName>
</protein>
<evidence type="ECO:0000313" key="10">
    <source>
        <dbReference type="Proteomes" id="UP001652741"/>
    </source>
</evidence>
<feature type="region of interest" description="Disordered" evidence="6">
    <location>
        <begin position="63"/>
        <end position="220"/>
    </location>
</feature>
<dbReference type="GO" id="GO:0005874">
    <property type="term" value="C:microtubule"/>
    <property type="evidence" value="ECO:0007669"/>
    <property type="project" value="UniProtKB-KW"/>
</dbReference>
<dbReference type="PaxDb" id="8030-ENSSSAP00000103923"/>
<dbReference type="PROSITE" id="PS50081">
    <property type="entry name" value="ZF_DAG_PE_2"/>
    <property type="match status" value="1"/>
</dbReference>
<dbReference type="CDD" id="cd20886">
    <property type="entry name" value="C1_RASSF5"/>
    <property type="match status" value="1"/>
</dbReference>
<evidence type="ECO:0000259" key="8">
    <source>
        <dbReference type="PROSITE" id="PS50200"/>
    </source>
</evidence>
<keyword evidence="5" id="KW-0963">Cytoplasm</keyword>
<dbReference type="InterPro" id="IPR002219">
    <property type="entry name" value="PKC_DAG/PE"/>
</dbReference>
<feature type="compositionally biased region" description="Basic residues" evidence="6">
    <location>
        <begin position="182"/>
        <end position="196"/>
    </location>
</feature>
<dbReference type="RefSeq" id="XP_014021799.1">
    <property type="nucleotide sequence ID" value="XM_014166324.2"/>
</dbReference>
<dbReference type="InterPro" id="IPR029071">
    <property type="entry name" value="Ubiquitin-like_domsf"/>
</dbReference>
<accession>A0A1S3P2G7</accession>
<dbReference type="PANTHER" id="PTHR22738:SF9">
    <property type="entry name" value="RAS ASSOCIATION DOMAIN-CONTAINING PROTEIN 5"/>
    <property type="match status" value="1"/>
</dbReference>
<keyword evidence="10" id="KW-1185">Reference proteome</keyword>
<dbReference type="Pfam" id="PF16517">
    <property type="entry name" value="Nore1-SARAH"/>
    <property type="match status" value="1"/>
</dbReference>
<dbReference type="InterPro" id="IPR011524">
    <property type="entry name" value="SARAH_dom"/>
</dbReference>
<dbReference type="PROSITE" id="PS50200">
    <property type="entry name" value="RA"/>
    <property type="match status" value="1"/>
</dbReference>
<dbReference type="AlphaFoldDB" id="A0A1S3P2G7"/>
<name>A0A1S3P2G7_SALSA</name>
<comment type="subcellular location">
    <subcellularLocation>
        <location evidence="1">Cytoplasm</location>
        <location evidence="1">Cytoskeleton</location>
    </subcellularLocation>
</comment>
<dbReference type="Gene3D" id="3.10.20.90">
    <property type="entry name" value="Phosphatidylinositol 3-kinase Catalytic Subunit, Chain A, domain 1"/>
    <property type="match status" value="1"/>
</dbReference>
<dbReference type="STRING" id="8030.ENSSSAP00000103923"/>
<organism evidence="10 11">
    <name type="scientific">Salmo salar</name>
    <name type="common">Atlantic salmon</name>
    <dbReference type="NCBI Taxonomy" id="8030"/>
    <lineage>
        <taxon>Eukaryota</taxon>
        <taxon>Metazoa</taxon>
        <taxon>Chordata</taxon>
        <taxon>Craniata</taxon>
        <taxon>Vertebrata</taxon>
        <taxon>Euteleostomi</taxon>
        <taxon>Actinopterygii</taxon>
        <taxon>Neopterygii</taxon>
        <taxon>Teleostei</taxon>
        <taxon>Protacanthopterygii</taxon>
        <taxon>Salmoniformes</taxon>
        <taxon>Salmonidae</taxon>
        <taxon>Salmoninae</taxon>
        <taxon>Salmo</taxon>
    </lineage>
</organism>
<dbReference type="Bgee" id="ENSSSAG00000075787">
    <property type="expression patterns" value="Expressed in camera-type eye and 21 other cell types or tissues"/>
</dbReference>
<dbReference type="PROSITE" id="PS00479">
    <property type="entry name" value="ZF_DAG_PE_1"/>
    <property type="match status" value="1"/>
</dbReference>
<dbReference type="GeneID" id="106582833"/>
<dbReference type="InterPro" id="IPR046349">
    <property type="entry name" value="C1-like_sf"/>
</dbReference>
<evidence type="ECO:0000256" key="1">
    <source>
        <dbReference type="ARBA" id="ARBA00004245"/>
    </source>
</evidence>
<evidence type="ECO:0000259" key="9">
    <source>
        <dbReference type="PROSITE" id="PS50951"/>
    </source>
</evidence>
<feature type="compositionally biased region" description="Polar residues" evidence="6">
    <location>
        <begin position="129"/>
        <end position="139"/>
    </location>
</feature>
<keyword evidence="3" id="KW-0479">Metal-binding</keyword>
<evidence type="ECO:0000256" key="5">
    <source>
        <dbReference type="ARBA" id="ARBA00023212"/>
    </source>
</evidence>
<evidence type="ECO:0000259" key="7">
    <source>
        <dbReference type="PROSITE" id="PS50081"/>
    </source>
</evidence>
<dbReference type="Gene3D" id="3.30.60.20">
    <property type="match status" value="1"/>
</dbReference>
<feature type="compositionally biased region" description="Polar residues" evidence="6">
    <location>
        <begin position="149"/>
        <end position="165"/>
    </location>
</feature>
<reference evidence="11" key="1">
    <citation type="submission" date="2025-08" db="UniProtKB">
        <authorList>
            <consortium name="RefSeq"/>
        </authorList>
    </citation>
    <scope>IDENTIFICATION</scope>
</reference>
<dbReference type="SUPFAM" id="SSF57889">
    <property type="entry name" value="Cysteine-rich domain"/>
    <property type="match status" value="1"/>
</dbReference>
<keyword evidence="2" id="KW-0493">Microtubule</keyword>
<keyword evidence="5" id="KW-0206">Cytoskeleton</keyword>
<dbReference type="Pfam" id="PF00788">
    <property type="entry name" value="RA"/>
    <property type="match status" value="1"/>
</dbReference>
<evidence type="ECO:0000256" key="3">
    <source>
        <dbReference type="ARBA" id="ARBA00022723"/>
    </source>
</evidence>
<feature type="domain" description="SARAH" evidence="9">
    <location>
        <begin position="514"/>
        <end position="561"/>
    </location>
</feature>
<proteinExistence type="predicted"/>
<dbReference type="KEGG" id="sasa:106582833"/>
<gene>
    <name evidence="11" type="primary">LOC106582833</name>
</gene>
<dbReference type="Proteomes" id="UP001652741">
    <property type="component" value="Chromosome ssa22"/>
</dbReference>
<evidence type="ECO:0000313" key="11">
    <source>
        <dbReference type="RefSeq" id="XP_014021799.1"/>
    </source>
</evidence>
<dbReference type="OrthoDB" id="74314at2759"/>
<evidence type="ECO:0000256" key="2">
    <source>
        <dbReference type="ARBA" id="ARBA00022701"/>
    </source>
</evidence>
<dbReference type="Pfam" id="PF00130">
    <property type="entry name" value="C1_1"/>
    <property type="match status" value="1"/>
</dbReference>
<dbReference type="InterPro" id="IPR000159">
    <property type="entry name" value="RA_dom"/>
</dbReference>
<feature type="domain" description="Ras-associating" evidence="8">
    <location>
        <begin position="426"/>
        <end position="512"/>
    </location>
</feature>
<sequence>MASVSVVGPGQHRPAPDHQLVFHKLKAAGRNKITLPWKSSVEIILGESSVTRECGSVSAVSAVKGSPLNPSLTPGQQGAAAGVRGGDPGVRCEAQPGLVTRNSDRESDSSSPACGDTEGDTTAAREDTGQSGRSGSGNDSTRDRRSSLKILTNVMSSTSANTQMTDVKCDRSSAPTNGHMGAHSHRDRPVRRRASHSPHGQTTGLVTKGDTGGPPLERLTQGRTGVVKLARTESHRREVWSIFVSQEQEDARVRSETGEGHKFGTRTVTQDWCDVCNQRISAQQALKCKNCNYTCHQECGGRVQLDCNQRDSNPQETTSPRRHCSTPPQYKQKEVEEDRGPKALSEEELRARIEDYNSMVSENGMKLGADGLYTGFIKVHLRLSRPVTMLTMEWTGLDGQAERQGRPMTVSEGQEGAGAGFSEKRTSFYLPSDCVKQIHISSTTTVREVIQGLLKKFMVQDNPRKFALYRQTHRDGQDLFQKLPLVECPLALRLVVGPDPELLSFVLKENETGEVDWHAFSVPELQNFLVILEKEEAERVRLVEQRFAVYRQSLQKALQEDQP</sequence>
<dbReference type="InterPro" id="IPR033614">
    <property type="entry name" value="RASSF1-6"/>
</dbReference>
<evidence type="ECO:0000256" key="6">
    <source>
        <dbReference type="SAM" id="MobiDB-lite"/>
    </source>
</evidence>
<dbReference type="SMART" id="SM00314">
    <property type="entry name" value="RA"/>
    <property type="match status" value="1"/>
</dbReference>
<dbReference type="GO" id="GO:0005634">
    <property type="term" value="C:nucleus"/>
    <property type="evidence" value="ECO:0007669"/>
    <property type="project" value="TreeGrafter"/>
</dbReference>
<dbReference type="GO" id="GO:0046872">
    <property type="term" value="F:metal ion binding"/>
    <property type="evidence" value="ECO:0007669"/>
    <property type="project" value="UniProtKB-KW"/>
</dbReference>